<keyword evidence="1" id="KW-1133">Transmembrane helix</keyword>
<comment type="caution">
    <text evidence="2">The sequence shown here is derived from an EMBL/GenBank/DDBJ whole genome shotgun (WGS) entry which is preliminary data.</text>
</comment>
<gene>
    <name evidence="2" type="ORF">NM125_05905</name>
</gene>
<dbReference type="EMBL" id="JANDBC010000001">
    <property type="protein sequence ID" value="MCP9291110.1"/>
    <property type="molecule type" value="Genomic_DNA"/>
</dbReference>
<evidence type="ECO:0000313" key="2">
    <source>
        <dbReference type="EMBL" id="MCP9291110.1"/>
    </source>
</evidence>
<name>A0A9X2L2M8_9BACT</name>
<proteinExistence type="predicted"/>
<feature type="transmembrane region" description="Helical" evidence="1">
    <location>
        <begin position="12"/>
        <end position="34"/>
    </location>
</feature>
<feature type="transmembrane region" description="Helical" evidence="1">
    <location>
        <begin position="183"/>
        <end position="202"/>
    </location>
</feature>
<dbReference type="RefSeq" id="WP_255133755.1">
    <property type="nucleotide sequence ID" value="NZ_JANDBC010000001.1"/>
</dbReference>
<evidence type="ECO:0000313" key="3">
    <source>
        <dbReference type="Proteomes" id="UP001139125"/>
    </source>
</evidence>
<dbReference type="AlphaFoldDB" id="A0A9X2L2M8"/>
<dbReference type="Pfam" id="PF11188">
    <property type="entry name" value="DUF2975"/>
    <property type="match status" value="1"/>
</dbReference>
<accession>A0A9X2L2M8</accession>
<reference evidence="2" key="1">
    <citation type="submission" date="2022-06" db="EMBL/GenBank/DDBJ databases">
        <title>Gracilimonas sp. CAU 1638 isolated from sea sediment.</title>
        <authorList>
            <person name="Kim W."/>
        </authorList>
    </citation>
    <scope>NUCLEOTIDE SEQUENCE</scope>
    <source>
        <strain evidence="2">CAU 1638</strain>
    </source>
</reference>
<keyword evidence="1" id="KW-0472">Membrane</keyword>
<evidence type="ECO:0000256" key="1">
    <source>
        <dbReference type="SAM" id="Phobius"/>
    </source>
</evidence>
<keyword evidence="1" id="KW-0812">Transmembrane</keyword>
<dbReference type="InterPro" id="IPR021354">
    <property type="entry name" value="DUF2975"/>
</dbReference>
<protein>
    <submittedName>
        <fullName evidence="2">DUF2975 domain-containing protein</fullName>
    </submittedName>
</protein>
<dbReference type="Proteomes" id="UP001139125">
    <property type="component" value="Unassembled WGS sequence"/>
</dbReference>
<keyword evidence="3" id="KW-1185">Reference proteome</keyword>
<organism evidence="2 3">
    <name type="scientific">Gracilimonas sediminicola</name>
    <dbReference type="NCBI Taxonomy" id="2952158"/>
    <lineage>
        <taxon>Bacteria</taxon>
        <taxon>Pseudomonadati</taxon>
        <taxon>Balneolota</taxon>
        <taxon>Balneolia</taxon>
        <taxon>Balneolales</taxon>
        <taxon>Balneolaceae</taxon>
        <taxon>Gracilimonas</taxon>
    </lineage>
</organism>
<sequence>MKLRKDWSLAYLLLYICQIGYWLIIISVALELFISFAQLSGNHIVIRDVSVNLELRQFEEYNDIELDNIRLNIPERMTSDLQISGPYEEVKGGFYFFNGLKLYENAVFFLMLFLFSKVLRNVAEGDPFHAKNPSYLYMIGWTLIISSLINISFQFLNMGHFISLPLLSNLSLPDGIDITSLDMFGKDFLLAGIFNIVLGYVFKEGARIYEEQKLTV</sequence>
<feature type="transmembrane region" description="Helical" evidence="1">
    <location>
        <begin position="135"/>
        <end position="163"/>
    </location>
</feature>